<dbReference type="CDD" id="cd02197">
    <property type="entry name" value="HypE"/>
    <property type="match status" value="1"/>
</dbReference>
<dbReference type="InterPro" id="IPR036921">
    <property type="entry name" value="PurM-like_N_sf"/>
</dbReference>
<reference evidence="4 5" key="1">
    <citation type="submission" date="2015-11" db="EMBL/GenBank/DDBJ databases">
        <title>Genomic analysis of 38 Legionella species identifies large and diverse effector repertoires.</title>
        <authorList>
            <person name="Burstein D."/>
            <person name="Amaro F."/>
            <person name="Zusman T."/>
            <person name="Lifshitz Z."/>
            <person name="Cohen O."/>
            <person name="Gilbert J.A."/>
            <person name="Pupko T."/>
            <person name="Shuman H.A."/>
            <person name="Segal G."/>
        </authorList>
    </citation>
    <scope>NUCLEOTIDE SEQUENCE [LARGE SCALE GENOMIC DNA]</scope>
    <source>
        <strain evidence="4 5">Oak Ridge-10</strain>
    </source>
</reference>
<dbReference type="SUPFAM" id="SSF55326">
    <property type="entry name" value="PurM N-terminal domain-like"/>
    <property type="match status" value="1"/>
</dbReference>
<dbReference type="PATRIC" id="fig|29423.5.peg.94"/>
<dbReference type="EMBL" id="LNYP01000002">
    <property type="protein sequence ID" value="KTD44578.1"/>
    <property type="molecule type" value="Genomic_DNA"/>
</dbReference>
<gene>
    <name evidence="4" type="primary">hypE</name>
    <name evidence="4" type="ORF">Loak_0089</name>
</gene>
<dbReference type="AlphaFoldDB" id="A0A0W0XJE1"/>
<feature type="domain" description="PurM-like C-terminal" evidence="3">
    <location>
        <begin position="183"/>
        <end position="336"/>
    </location>
</feature>
<dbReference type="InterPro" id="IPR016188">
    <property type="entry name" value="PurM-like_N"/>
</dbReference>
<dbReference type="InterPro" id="IPR036676">
    <property type="entry name" value="PurM-like_C_sf"/>
</dbReference>
<name>A0A0W0XJE1_9GAMM</name>
<dbReference type="Gene3D" id="3.90.650.10">
    <property type="entry name" value="PurM-like C-terminal domain"/>
    <property type="match status" value="1"/>
</dbReference>
<comment type="similarity">
    <text evidence="1">Belongs to the HypE family.</text>
</comment>
<evidence type="ECO:0000313" key="5">
    <source>
        <dbReference type="Proteomes" id="UP000054858"/>
    </source>
</evidence>
<dbReference type="PIRSF" id="PIRSF005644">
    <property type="entry name" value="Hdrgns_mtr_HypE"/>
    <property type="match status" value="1"/>
</dbReference>
<dbReference type="PANTHER" id="PTHR30303:SF0">
    <property type="entry name" value="CARBAMOYL DEHYDRATASE HYPE"/>
    <property type="match status" value="1"/>
</dbReference>
<sequence length="358" mass="38339">MSESLAAKPVATKTSLGPKLNIKHGRIDLSHGSGGRAMAQLIEQLFFAAFKNQWLAQKNDQASFLVNAGRMVMTTDAYVISPLFFPGGNIGSLAVHGTINDIAMSGAKPLYLSASFILEEGFLLADLQKIVMSMAQAAQEADVAIVTGDTKVVERGKGDGVFITTTGVGVIPEGVLISGDRAKPGDHVIVSGYVGDHGVAILSLRNHLQFSTTIQSDTAALHGLVDEMISAVPGGIHCLRDPTRGGLATTLNEWARQSQVGFIIDERNIPIRSEVAGACELLGLDPWYMANEGKLLVICAPEDTDKLLAVMHKHPQGQQAAWIGKVVDDPRQMVQLKTTFGGMRMMDWLAGEQLPRIC</sequence>
<dbReference type="Gene3D" id="3.30.1330.10">
    <property type="entry name" value="PurM-like, N-terminal domain"/>
    <property type="match status" value="1"/>
</dbReference>
<comment type="caution">
    <text evidence="4">The sequence shown here is derived from an EMBL/GenBank/DDBJ whole genome shotgun (WGS) entry which is preliminary data.</text>
</comment>
<evidence type="ECO:0000256" key="1">
    <source>
        <dbReference type="ARBA" id="ARBA00006243"/>
    </source>
</evidence>
<organism evidence="4 5">
    <name type="scientific">Legionella oakridgensis</name>
    <dbReference type="NCBI Taxonomy" id="29423"/>
    <lineage>
        <taxon>Bacteria</taxon>
        <taxon>Pseudomonadati</taxon>
        <taxon>Pseudomonadota</taxon>
        <taxon>Gammaproteobacteria</taxon>
        <taxon>Legionellales</taxon>
        <taxon>Legionellaceae</taxon>
        <taxon>Legionella</taxon>
    </lineage>
</organism>
<dbReference type="PANTHER" id="PTHR30303">
    <property type="entry name" value="HYDROGENASE ISOENZYMES FORMATION PROTEIN HYPE"/>
    <property type="match status" value="1"/>
</dbReference>
<evidence type="ECO:0000259" key="2">
    <source>
        <dbReference type="Pfam" id="PF00586"/>
    </source>
</evidence>
<dbReference type="Pfam" id="PF02769">
    <property type="entry name" value="AIRS_C"/>
    <property type="match status" value="1"/>
</dbReference>
<dbReference type="RefSeq" id="WP_025386402.1">
    <property type="nucleotide sequence ID" value="NZ_LCUA01000010.1"/>
</dbReference>
<dbReference type="Proteomes" id="UP000054858">
    <property type="component" value="Unassembled WGS sequence"/>
</dbReference>
<protein>
    <submittedName>
        <fullName evidence="4">Hydrogenase expression/formation protein HypE</fullName>
    </submittedName>
</protein>
<feature type="domain" description="PurM-like N-terminal" evidence="2">
    <location>
        <begin position="66"/>
        <end position="171"/>
    </location>
</feature>
<proteinExistence type="inferred from homology"/>
<evidence type="ECO:0000313" key="4">
    <source>
        <dbReference type="EMBL" id="KTD44578.1"/>
    </source>
</evidence>
<dbReference type="InterPro" id="IPR011854">
    <property type="entry name" value="HypE"/>
</dbReference>
<dbReference type="Pfam" id="PF00586">
    <property type="entry name" value="AIRS"/>
    <property type="match status" value="1"/>
</dbReference>
<dbReference type="InterPro" id="IPR010918">
    <property type="entry name" value="PurM-like_C_dom"/>
</dbReference>
<dbReference type="NCBIfam" id="TIGR02124">
    <property type="entry name" value="hypE"/>
    <property type="match status" value="1"/>
</dbReference>
<accession>A0A0W0XJE1</accession>
<evidence type="ECO:0000259" key="3">
    <source>
        <dbReference type="Pfam" id="PF02769"/>
    </source>
</evidence>
<dbReference type="SUPFAM" id="SSF56042">
    <property type="entry name" value="PurM C-terminal domain-like"/>
    <property type="match status" value="1"/>
</dbReference>
<dbReference type="GO" id="GO:0051604">
    <property type="term" value="P:protein maturation"/>
    <property type="evidence" value="ECO:0007669"/>
    <property type="project" value="TreeGrafter"/>
</dbReference>